<name>A0A512JL40_9HYPH</name>
<evidence type="ECO:0000313" key="2">
    <source>
        <dbReference type="EMBL" id="GEP08833.1"/>
    </source>
</evidence>
<keyword evidence="4" id="KW-1185">Reference proteome</keyword>
<dbReference type="AlphaFoldDB" id="A0A512JL40"/>
<organism evidence="3 4">
    <name type="scientific">Methylobacterium gnaphalii</name>
    <dbReference type="NCBI Taxonomy" id="1010610"/>
    <lineage>
        <taxon>Bacteria</taxon>
        <taxon>Pseudomonadati</taxon>
        <taxon>Pseudomonadota</taxon>
        <taxon>Alphaproteobacteria</taxon>
        <taxon>Hyphomicrobiales</taxon>
        <taxon>Methylobacteriaceae</taxon>
        <taxon>Methylobacterium</taxon>
    </lineage>
</organism>
<proteinExistence type="predicted"/>
<gene>
    <name evidence="2" type="ORF">MGN01_06780</name>
    <name evidence="3" type="ORF">MGN01_25050</name>
</gene>
<evidence type="ECO:0000256" key="1">
    <source>
        <dbReference type="SAM" id="MobiDB-lite"/>
    </source>
</evidence>
<comment type="caution">
    <text evidence="3">The sequence shown here is derived from an EMBL/GenBank/DDBJ whole genome shotgun (WGS) entry which is preliminary data.</text>
</comment>
<protein>
    <submittedName>
        <fullName evidence="3">Uncharacterized protein</fullName>
    </submittedName>
</protein>
<sequence>MLSAASTRRRRARKEVPRNFLGMGASCEMGARHRGVLSDRSKAPESIVTQNRPAPLTTARNRGTPGKRMCL</sequence>
<dbReference type="Proteomes" id="UP000321750">
    <property type="component" value="Unassembled WGS sequence"/>
</dbReference>
<dbReference type="EMBL" id="BJZV01000002">
    <property type="protein sequence ID" value="GEP08833.1"/>
    <property type="molecule type" value="Genomic_DNA"/>
</dbReference>
<dbReference type="EMBL" id="BJZV01000013">
    <property type="protein sequence ID" value="GEP10660.1"/>
    <property type="molecule type" value="Genomic_DNA"/>
</dbReference>
<evidence type="ECO:0000313" key="4">
    <source>
        <dbReference type="Proteomes" id="UP000321750"/>
    </source>
</evidence>
<reference evidence="3 4" key="1">
    <citation type="submission" date="2019-07" db="EMBL/GenBank/DDBJ databases">
        <title>Whole genome shotgun sequence of Methylobacterium gnaphalii NBRC 107716.</title>
        <authorList>
            <person name="Hosoyama A."/>
            <person name="Uohara A."/>
            <person name="Ohji S."/>
            <person name="Ichikawa N."/>
        </authorList>
    </citation>
    <scope>NUCLEOTIDE SEQUENCE [LARGE SCALE GENOMIC DNA]</scope>
    <source>
        <strain evidence="3 4">NBRC 107716</strain>
    </source>
</reference>
<feature type="region of interest" description="Disordered" evidence="1">
    <location>
        <begin position="33"/>
        <end position="71"/>
    </location>
</feature>
<accession>A0A512JL40</accession>
<evidence type="ECO:0000313" key="3">
    <source>
        <dbReference type="EMBL" id="GEP10660.1"/>
    </source>
</evidence>